<gene>
    <name evidence="2" type="ORF">BJ999_005202</name>
</gene>
<name>A0A7Y9GEI1_9ACTN</name>
<evidence type="ECO:0000313" key="3">
    <source>
        <dbReference type="Proteomes" id="UP000591272"/>
    </source>
</evidence>
<feature type="compositionally biased region" description="Basic and acidic residues" evidence="1">
    <location>
        <begin position="20"/>
        <end position="33"/>
    </location>
</feature>
<proteinExistence type="predicted"/>
<comment type="caution">
    <text evidence="2">The sequence shown here is derived from an EMBL/GenBank/DDBJ whole genome shotgun (WGS) entry which is preliminary data.</text>
</comment>
<reference evidence="2 3" key="1">
    <citation type="submission" date="2020-07" db="EMBL/GenBank/DDBJ databases">
        <title>Sequencing the genomes of 1000 actinobacteria strains.</title>
        <authorList>
            <person name="Klenk H.-P."/>
        </authorList>
    </citation>
    <scope>NUCLEOTIDE SEQUENCE [LARGE SCALE GENOMIC DNA]</scope>
    <source>
        <strain evidence="2 3">DSM 43461</strain>
    </source>
</reference>
<dbReference type="AlphaFoldDB" id="A0A7Y9GEI1"/>
<organism evidence="2 3">
    <name type="scientific">Actinomadura citrea</name>
    <dbReference type="NCBI Taxonomy" id="46158"/>
    <lineage>
        <taxon>Bacteria</taxon>
        <taxon>Bacillati</taxon>
        <taxon>Actinomycetota</taxon>
        <taxon>Actinomycetes</taxon>
        <taxon>Streptosporangiales</taxon>
        <taxon>Thermomonosporaceae</taxon>
        <taxon>Actinomadura</taxon>
    </lineage>
</organism>
<accession>A0A7Y9GEI1</accession>
<protein>
    <recommendedName>
        <fullName evidence="4">Antitoxin</fullName>
    </recommendedName>
</protein>
<keyword evidence="3" id="KW-1185">Reference proteome</keyword>
<dbReference type="EMBL" id="JACCBT010000001">
    <property type="protein sequence ID" value="NYE14906.1"/>
    <property type="molecule type" value="Genomic_DNA"/>
</dbReference>
<dbReference type="Proteomes" id="UP000591272">
    <property type="component" value="Unassembled WGS sequence"/>
</dbReference>
<sequence>MARKLRSGQTRRAMMSASQESEKREELLSESDRIYTAALDAGKSPEDAAAEAEAVLPEK</sequence>
<evidence type="ECO:0008006" key="4">
    <source>
        <dbReference type="Google" id="ProtNLM"/>
    </source>
</evidence>
<evidence type="ECO:0000256" key="1">
    <source>
        <dbReference type="SAM" id="MobiDB-lite"/>
    </source>
</evidence>
<evidence type="ECO:0000313" key="2">
    <source>
        <dbReference type="EMBL" id="NYE14906.1"/>
    </source>
</evidence>
<feature type="region of interest" description="Disordered" evidence="1">
    <location>
        <begin position="1"/>
        <end position="59"/>
    </location>
</feature>